<evidence type="ECO:0000259" key="1">
    <source>
        <dbReference type="Pfam" id="PF08291"/>
    </source>
</evidence>
<dbReference type="SUPFAM" id="SSF55166">
    <property type="entry name" value="Hedgehog/DD-peptidase"/>
    <property type="match status" value="1"/>
</dbReference>
<organism evidence="2 3">
    <name type="scientific">PS1 clade bacterium</name>
    <dbReference type="NCBI Taxonomy" id="2175152"/>
    <lineage>
        <taxon>Bacteria</taxon>
        <taxon>Pseudomonadati</taxon>
        <taxon>Pseudomonadota</taxon>
        <taxon>Alphaproteobacteria</taxon>
        <taxon>PS1 clade</taxon>
    </lineage>
</organism>
<protein>
    <submittedName>
        <fullName evidence="2">Peptidase M15A</fullName>
    </submittedName>
</protein>
<dbReference type="InterPro" id="IPR013230">
    <property type="entry name" value="Peptidase_M15A_C"/>
</dbReference>
<evidence type="ECO:0000313" key="3">
    <source>
        <dbReference type="Proteomes" id="UP000785783"/>
    </source>
</evidence>
<name>A0A937HP08_9PROT</name>
<accession>A0A937HP08</accession>
<feature type="domain" description="Peptidase M15A C-terminal" evidence="1">
    <location>
        <begin position="6"/>
        <end position="111"/>
    </location>
</feature>
<evidence type="ECO:0000313" key="2">
    <source>
        <dbReference type="EMBL" id="MBL6762201.1"/>
    </source>
</evidence>
<sequence length="155" mass="17526">MRLSDHFYHSELTRSHLAVRHAIANQPAETEICALRQLCIAILEPVRRHFDVPIVPSSGFRCRALNRLLGSADTSSHCRGEAVDFEVMGVSNIKLAHWMAENLHFDQLILEFPDAADGAAGWVHVSFKNRYNRGQCLTRLHSGYEIGLPQFHKPL</sequence>
<comment type="caution">
    <text evidence="2">The sequence shown here is derived from an EMBL/GenBank/DDBJ whole genome shotgun (WGS) entry which is preliminary data.</text>
</comment>
<dbReference type="Proteomes" id="UP000785783">
    <property type="component" value="Unassembled WGS sequence"/>
</dbReference>
<proteinExistence type="predicted"/>
<reference evidence="2" key="1">
    <citation type="submission" date="2020-10" db="EMBL/GenBank/DDBJ databases">
        <title>Microbiome of the Black Sea water column analyzed by genome centric metagenomics.</title>
        <authorList>
            <person name="Cabello-Yeves P.J."/>
            <person name="Callieri C."/>
            <person name="Picazo A."/>
            <person name="Mehrshad M."/>
            <person name="Haro-Moreno J.M."/>
            <person name="Roda-Garcia J."/>
            <person name="Dzembekova N."/>
            <person name="Slabakova V."/>
            <person name="Slabakova N."/>
            <person name="Moncheva S."/>
            <person name="Rodriguez-Valera F."/>
        </authorList>
    </citation>
    <scope>NUCLEOTIDE SEQUENCE</scope>
    <source>
        <strain evidence="2">BS307-5m-G5</strain>
    </source>
</reference>
<dbReference type="InterPro" id="IPR009045">
    <property type="entry name" value="Zn_M74/Hedgehog-like"/>
</dbReference>
<gene>
    <name evidence="2" type="ORF">ISQ19_05840</name>
</gene>
<dbReference type="EMBL" id="JADHOK010000085">
    <property type="protein sequence ID" value="MBL6762201.1"/>
    <property type="molecule type" value="Genomic_DNA"/>
</dbReference>
<dbReference type="Pfam" id="PF08291">
    <property type="entry name" value="Peptidase_M15_3"/>
    <property type="match status" value="1"/>
</dbReference>
<dbReference type="Gene3D" id="3.30.1380.10">
    <property type="match status" value="1"/>
</dbReference>
<dbReference type="AlphaFoldDB" id="A0A937HP08"/>